<name>A0ABM8YXZ6_9PROT</name>
<accession>A0ABM8YXZ6</accession>
<sequence>MNLYDSEEVKKRVEKVWERVFLNCNSVLRQSKIYGFYCRQEVPHPNMNALIVHLNIFSAVMNILVTQGMEAGVDYAQLKSILNAKEQLTKMERVAVAINGNNKTDYESAILNIENVTSLRVTD</sequence>
<reference evidence="1 2" key="1">
    <citation type="submission" date="2021-10" db="EMBL/GenBank/DDBJ databases">
        <authorList>
            <person name="Koch H."/>
        </authorList>
    </citation>
    <scope>NUCLEOTIDE SEQUENCE [LARGE SCALE GENOMIC DNA]</scope>
    <source>
        <strain evidence="1">6680</strain>
    </source>
</reference>
<gene>
    <name evidence="1" type="ORF">NTG6680_1164</name>
</gene>
<dbReference type="RefSeq" id="WP_239796355.1">
    <property type="nucleotide sequence ID" value="NZ_OU912926.1"/>
</dbReference>
<proteinExistence type="predicted"/>
<evidence type="ECO:0000313" key="1">
    <source>
        <dbReference type="EMBL" id="CAG9932417.1"/>
    </source>
</evidence>
<protein>
    <submittedName>
        <fullName evidence="1">Uncharacterized protein</fullName>
    </submittedName>
</protein>
<organism evidence="1 2">
    <name type="scientific">Candidatus Nitrotoga arctica</name>
    <dbReference type="NCBI Taxonomy" id="453162"/>
    <lineage>
        <taxon>Bacteria</taxon>
        <taxon>Pseudomonadati</taxon>
        <taxon>Pseudomonadota</taxon>
        <taxon>Betaproteobacteria</taxon>
        <taxon>Nitrosomonadales</taxon>
        <taxon>Gallionellaceae</taxon>
        <taxon>Candidatus Nitrotoga</taxon>
    </lineage>
</organism>
<dbReference type="EMBL" id="OU912926">
    <property type="protein sequence ID" value="CAG9932417.1"/>
    <property type="molecule type" value="Genomic_DNA"/>
</dbReference>
<keyword evidence="2" id="KW-1185">Reference proteome</keyword>
<evidence type="ECO:0000313" key="2">
    <source>
        <dbReference type="Proteomes" id="UP000839052"/>
    </source>
</evidence>
<dbReference type="Proteomes" id="UP000839052">
    <property type="component" value="Chromosome"/>
</dbReference>